<evidence type="ECO:0000313" key="1">
    <source>
        <dbReference type="EMBL" id="KAJ6809264.1"/>
    </source>
</evidence>
<keyword evidence="2" id="KW-1185">Reference proteome</keyword>
<dbReference type="PANTHER" id="PTHR10302">
    <property type="entry name" value="SINGLE-STRANDED DNA-BINDING PROTEIN"/>
    <property type="match status" value="1"/>
</dbReference>
<gene>
    <name evidence="1" type="ORF">M6B38_161080</name>
</gene>
<dbReference type="GO" id="GO:0003697">
    <property type="term" value="F:single-stranded DNA binding"/>
    <property type="evidence" value="ECO:0007669"/>
    <property type="project" value="InterPro"/>
</dbReference>
<evidence type="ECO:0000313" key="2">
    <source>
        <dbReference type="Proteomes" id="UP001140949"/>
    </source>
</evidence>
<dbReference type="SUPFAM" id="SSF50249">
    <property type="entry name" value="Nucleic acid-binding proteins"/>
    <property type="match status" value="1"/>
</dbReference>
<dbReference type="InterPro" id="IPR011344">
    <property type="entry name" value="ssDNA-bd"/>
</dbReference>
<dbReference type="InterPro" id="IPR012340">
    <property type="entry name" value="NA-bd_OB-fold"/>
</dbReference>
<reference evidence="1" key="2">
    <citation type="submission" date="2023-04" db="EMBL/GenBank/DDBJ databases">
        <authorList>
            <person name="Bruccoleri R.E."/>
            <person name="Oakeley E.J."/>
            <person name="Faust A.-M."/>
            <person name="Dessus-Babus S."/>
            <person name="Altorfer M."/>
            <person name="Burckhardt D."/>
            <person name="Oertli M."/>
            <person name="Naumann U."/>
            <person name="Petersen F."/>
            <person name="Wong J."/>
        </authorList>
    </citation>
    <scope>NUCLEOTIDE SEQUENCE</scope>
    <source>
        <strain evidence="1">GSM-AAB239-AS_SAM_17_03QT</strain>
        <tissue evidence="1">Leaf</tissue>
    </source>
</reference>
<accession>A0AAX6EYZ0</accession>
<protein>
    <submittedName>
        <fullName evidence="1">Protein OSB1, mitochondrial-like isoform X1</fullName>
    </submittedName>
</protein>
<reference evidence="1" key="1">
    <citation type="journal article" date="2023" name="GigaByte">
        <title>Genome assembly of the bearded iris, Iris pallida Lam.</title>
        <authorList>
            <person name="Bruccoleri R.E."/>
            <person name="Oakeley E.J."/>
            <person name="Faust A.M.E."/>
            <person name="Altorfer M."/>
            <person name="Dessus-Babus S."/>
            <person name="Burckhardt D."/>
            <person name="Oertli M."/>
            <person name="Naumann U."/>
            <person name="Petersen F."/>
            <person name="Wong J."/>
        </authorList>
    </citation>
    <scope>NUCLEOTIDE SEQUENCE</scope>
    <source>
        <strain evidence="1">GSM-AAB239-AS_SAM_17_03QT</strain>
    </source>
</reference>
<dbReference type="GO" id="GO:0042645">
    <property type="term" value="C:mitochondrial nucleoid"/>
    <property type="evidence" value="ECO:0007669"/>
    <property type="project" value="TreeGrafter"/>
</dbReference>
<sequence>MKSLSRFQTPLRRLLSSSSPIVDGTLTLAAARRLDPVEDSPVYRRSMLRRPPVENWRRLHRNSCSFIGTVVRPVIRNTGDNPTSSSYTLLEVKSTPRNMGSSTFRILLSMRDEISEICLRHLQPNDYIYVSGPLGSYEKVDLSGKRKVFYKVLVMDLNFVRCNDPNQIALKPASSGAGESTSSKGSLDSEEKCRARLRLWQVFFANVYEWWDNRKEKREGKLNPNYPDFKHKDTKECLWLHPDDPPWVRKQLQLYDSKLAGCSRSRSQLDTFGSKLGDFDLDF</sequence>
<dbReference type="AlphaFoldDB" id="A0AAX6EYZ0"/>
<organism evidence="1 2">
    <name type="scientific">Iris pallida</name>
    <name type="common">Sweet iris</name>
    <dbReference type="NCBI Taxonomy" id="29817"/>
    <lineage>
        <taxon>Eukaryota</taxon>
        <taxon>Viridiplantae</taxon>
        <taxon>Streptophyta</taxon>
        <taxon>Embryophyta</taxon>
        <taxon>Tracheophyta</taxon>
        <taxon>Spermatophyta</taxon>
        <taxon>Magnoliopsida</taxon>
        <taxon>Liliopsida</taxon>
        <taxon>Asparagales</taxon>
        <taxon>Iridaceae</taxon>
        <taxon>Iridoideae</taxon>
        <taxon>Irideae</taxon>
        <taxon>Iris</taxon>
    </lineage>
</organism>
<proteinExistence type="predicted"/>
<dbReference type="Proteomes" id="UP001140949">
    <property type="component" value="Unassembled WGS sequence"/>
</dbReference>
<comment type="caution">
    <text evidence="1">The sequence shown here is derived from an EMBL/GenBank/DDBJ whole genome shotgun (WGS) entry which is preliminary data.</text>
</comment>
<dbReference type="EMBL" id="JANAVB010033019">
    <property type="protein sequence ID" value="KAJ6809264.1"/>
    <property type="molecule type" value="Genomic_DNA"/>
</dbReference>
<name>A0AAX6EYZ0_IRIPA</name>
<dbReference type="GO" id="GO:0006264">
    <property type="term" value="P:mitochondrial DNA replication"/>
    <property type="evidence" value="ECO:0007669"/>
    <property type="project" value="TreeGrafter"/>
</dbReference>
<dbReference type="PANTHER" id="PTHR10302:SF18">
    <property type="entry name" value="PROTEIN OSB1, MITOCHONDRIAL"/>
    <property type="match status" value="1"/>
</dbReference>